<comment type="subunit">
    <text evidence="2 5">Homodecamer; pentamer of dimers.</text>
</comment>
<keyword evidence="5" id="KW-0963">Cytoplasm</keyword>
<comment type="similarity">
    <text evidence="1 5">Belongs to the PanB family.</text>
</comment>
<feature type="binding site" evidence="5">
    <location>
        <position position="134"/>
    </location>
    <ligand>
        <name>Mg(2+)</name>
        <dbReference type="ChEBI" id="CHEBI:18420"/>
    </ligand>
</feature>
<comment type="subcellular location">
    <subcellularLocation>
        <location evidence="5">Cytoplasm</location>
    </subcellularLocation>
</comment>
<dbReference type="CDD" id="cd06557">
    <property type="entry name" value="KPHMT-like"/>
    <property type="match status" value="1"/>
</dbReference>
<dbReference type="PANTHER" id="PTHR20881:SF0">
    <property type="entry name" value="3-METHYL-2-OXOBUTANOATE HYDROXYMETHYLTRANSFERASE"/>
    <property type="match status" value="1"/>
</dbReference>
<dbReference type="PANTHER" id="PTHR20881">
    <property type="entry name" value="3-METHYL-2-OXOBUTANOATE HYDROXYMETHYLTRANSFERASE"/>
    <property type="match status" value="1"/>
</dbReference>
<evidence type="ECO:0000256" key="1">
    <source>
        <dbReference type="ARBA" id="ARBA00008676"/>
    </source>
</evidence>
<dbReference type="EMBL" id="JBHUEN010000043">
    <property type="protein sequence ID" value="MFD1882949.1"/>
    <property type="molecule type" value="Genomic_DNA"/>
</dbReference>
<organism evidence="6 7">
    <name type="scientific">Paracoccus pacificus</name>
    <dbReference type="NCBI Taxonomy" id="1463598"/>
    <lineage>
        <taxon>Bacteria</taxon>
        <taxon>Pseudomonadati</taxon>
        <taxon>Pseudomonadota</taxon>
        <taxon>Alphaproteobacteria</taxon>
        <taxon>Rhodobacterales</taxon>
        <taxon>Paracoccaceae</taxon>
        <taxon>Paracoccus</taxon>
    </lineage>
</organism>
<comment type="cofactor">
    <cofactor evidence="5">
        <name>Mg(2+)</name>
        <dbReference type="ChEBI" id="CHEBI:18420"/>
    </cofactor>
    <text evidence="5">Binds 1 Mg(2+) ion per subunit.</text>
</comment>
<name>A0ABW4RBB3_9RHOB</name>
<dbReference type="NCBIfam" id="NF001452">
    <property type="entry name" value="PRK00311.1"/>
    <property type="match status" value="1"/>
</dbReference>
<evidence type="ECO:0000256" key="5">
    <source>
        <dbReference type="HAMAP-Rule" id="MF_00156"/>
    </source>
</evidence>
<dbReference type="NCBIfam" id="TIGR00222">
    <property type="entry name" value="panB"/>
    <property type="match status" value="1"/>
</dbReference>
<feature type="active site" description="Proton acceptor" evidence="5">
    <location>
        <position position="201"/>
    </location>
</feature>
<dbReference type="EC" id="2.1.2.11" evidence="5"/>
<feature type="binding site" evidence="5">
    <location>
        <position position="102"/>
    </location>
    <ligand>
        <name>Mg(2+)</name>
        <dbReference type="ChEBI" id="CHEBI:18420"/>
    </ligand>
</feature>
<dbReference type="PIRSF" id="PIRSF000388">
    <property type="entry name" value="Pantoate_hydroxy_MeTrfase"/>
    <property type="match status" value="1"/>
</dbReference>
<dbReference type="RefSeq" id="WP_379143893.1">
    <property type="nucleotide sequence ID" value="NZ_JBHUEN010000043.1"/>
</dbReference>
<evidence type="ECO:0000313" key="6">
    <source>
        <dbReference type="EMBL" id="MFD1882949.1"/>
    </source>
</evidence>
<comment type="caution">
    <text evidence="6">The sequence shown here is derived from an EMBL/GenBank/DDBJ whole genome shotgun (WGS) entry which is preliminary data.</text>
</comment>
<dbReference type="Proteomes" id="UP001597213">
    <property type="component" value="Unassembled WGS sequence"/>
</dbReference>
<keyword evidence="5" id="KW-0460">Magnesium</keyword>
<protein>
    <recommendedName>
        <fullName evidence="5">3-methyl-2-oxobutanoate hydroxymethyltransferase</fullName>
        <ecNumber evidence="5">2.1.2.11</ecNumber>
    </recommendedName>
    <alternativeName>
        <fullName evidence="5">Ketopantoate hydroxymethyltransferase</fullName>
        <shortName evidence="5">KPHMT</shortName>
    </alternativeName>
</protein>
<dbReference type="SUPFAM" id="SSF51621">
    <property type="entry name" value="Phosphoenolpyruvate/pyruvate domain"/>
    <property type="match status" value="1"/>
</dbReference>
<keyword evidence="3 5" id="KW-0566">Pantothenate biosynthesis</keyword>
<dbReference type="InterPro" id="IPR003700">
    <property type="entry name" value="Pantoate_hydroxy_MeTrfase"/>
</dbReference>
<dbReference type="InterPro" id="IPR015813">
    <property type="entry name" value="Pyrv/PenolPyrv_kinase-like_dom"/>
</dbReference>
<reference evidence="7" key="1">
    <citation type="journal article" date="2019" name="Int. J. Syst. Evol. Microbiol.">
        <title>The Global Catalogue of Microorganisms (GCM) 10K type strain sequencing project: providing services to taxonomists for standard genome sequencing and annotation.</title>
        <authorList>
            <consortium name="The Broad Institute Genomics Platform"/>
            <consortium name="The Broad Institute Genome Sequencing Center for Infectious Disease"/>
            <person name="Wu L."/>
            <person name="Ma J."/>
        </authorList>
    </citation>
    <scope>NUCLEOTIDE SEQUENCE [LARGE SCALE GENOMIC DNA]</scope>
    <source>
        <strain evidence="7">CCUG 56029</strain>
    </source>
</reference>
<keyword evidence="7" id="KW-1185">Reference proteome</keyword>
<dbReference type="GO" id="GO:0003864">
    <property type="term" value="F:3-methyl-2-oxobutanoate hydroxymethyltransferase activity"/>
    <property type="evidence" value="ECO:0007669"/>
    <property type="project" value="UniProtKB-EC"/>
</dbReference>
<evidence type="ECO:0000313" key="7">
    <source>
        <dbReference type="Proteomes" id="UP001597213"/>
    </source>
</evidence>
<evidence type="ECO:0000256" key="2">
    <source>
        <dbReference type="ARBA" id="ARBA00011424"/>
    </source>
</evidence>
<feature type="binding site" evidence="5">
    <location>
        <begin position="63"/>
        <end position="64"/>
    </location>
    <ligand>
        <name>3-methyl-2-oxobutanoate</name>
        <dbReference type="ChEBI" id="CHEBI:11851"/>
    </ligand>
</feature>
<dbReference type="InterPro" id="IPR040442">
    <property type="entry name" value="Pyrv_kinase-like_dom_sf"/>
</dbReference>
<keyword evidence="5" id="KW-0479">Metal-binding</keyword>
<gene>
    <name evidence="5 6" type="primary">panB</name>
    <name evidence="6" type="ORF">ACFSCT_14600</name>
</gene>
<feature type="binding site" evidence="5">
    <location>
        <position position="102"/>
    </location>
    <ligand>
        <name>3-methyl-2-oxobutanoate</name>
        <dbReference type="ChEBI" id="CHEBI:11851"/>
    </ligand>
</feature>
<sequence>MSARPAATTAANGPATVDAPLRRMTVPQIAARKGAEPIVALTAYTAPMARIVDAHADVILVGDSLGMVVHGMDSTLGVTLEMMILHGRAVMRGSRRALVVVDMPFGSYEESPQQAFGNAARVIAETGCAAVKLEGGARMADTIRFLTERGIPVMAHIGLTPQSTNIMGGFKTQGRDEASWPAHLADARAVADAGAFSLVIEGVVAPLARQLTEAVPIPTIGIGASAECDGQILVLDDMLGMNARTPKFVKRYAEIGRDIDAAIARYAAEVRSRDFPAEDQLYR</sequence>
<feature type="binding site" evidence="5">
    <location>
        <position position="63"/>
    </location>
    <ligand>
        <name>Mg(2+)</name>
        <dbReference type="ChEBI" id="CHEBI:18420"/>
    </ligand>
</feature>
<accession>A0ABW4RBB3</accession>
<keyword evidence="4 5" id="KW-0808">Transferase</keyword>
<dbReference type="Pfam" id="PF02548">
    <property type="entry name" value="Pantoate_transf"/>
    <property type="match status" value="1"/>
</dbReference>
<dbReference type="HAMAP" id="MF_00156">
    <property type="entry name" value="PanB"/>
    <property type="match status" value="1"/>
</dbReference>
<evidence type="ECO:0000256" key="4">
    <source>
        <dbReference type="ARBA" id="ARBA00022679"/>
    </source>
</evidence>
<feature type="binding site" evidence="5">
    <location>
        <position position="132"/>
    </location>
    <ligand>
        <name>3-methyl-2-oxobutanoate</name>
        <dbReference type="ChEBI" id="CHEBI:11851"/>
    </ligand>
</feature>
<evidence type="ECO:0000256" key="3">
    <source>
        <dbReference type="ARBA" id="ARBA00022655"/>
    </source>
</evidence>
<comment type="function">
    <text evidence="5">Catalyzes the reversible reaction in which hydroxymethyl group from 5,10-methylenetetrahydrofolate is transferred onto alpha-ketoisovalerate to form ketopantoate.</text>
</comment>
<proteinExistence type="inferred from homology"/>
<comment type="catalytic activity">
    <reaction evidence="5">
        <text>(6R)-5,10-methylene-5,6,7,8-tetrahydrofolate + 3-methyl-2-oxobutanoate + H2O = 2-dehydropantoate + (6S)-5,6,7,8-tetrahydrofolate</text>
        <dbReference type="Rhea" id="RHEA:11824"/>
        <dbReference type="ChEBI" id="CHEBI:11561"/>
        <dbReference type="ChEBI" id="CHEBI:11851"/>
        <dbReference type="ChEBI" id="CHEBI:15377"/>
        <dbReference type="ChEBI" id="CHEBI:15636"/>
        <dbReference type="ChEBI" id="CHEBI:57453"/>
        <dbReference type="EC" id="2.1.2.11"/>
    </reaction>
</comment>
<dbReference type="Gene3D" id="3.20.20.60">
    <property type="entry name" value="Phosphoenolpyruvate-binding domains"/>
    <property type="match status" value="1"/>
</dbReference>
<comment type="pathway">
    <text evidence="5">Cofactor biosynthesis; (R)-pantothenate biosynthesis; (R)-pantoate from 3-methyl-2-oxobutanoate: step 1/2.</text>
</comment>